<name>A0A1G4U049_9HYPH</name>
<dbReference type="EMBL" id="FMTM01000014">
    <property type="protein sequence ID" value="SCW86199.1"/>
    <property type="molecule type" value="Genomic_DNA"/>
</dbReference>
<sequence>MIGWMDAEAIETLFLPAITIAELRFGIAATKKNGVPMVAPQSELTWKLIRLVTPLFLLRCSVST</sequence>
<proteinExistence type="predicted"/>
<protein>
    <recommendedName>
        <fullName evidence="3">PIN domain-containing protein</fullName>
    </recommendedName>
</protein>
<organism evidence="1 2">
    <name type="scientific">Rhizobium mongolense subsp. loessense</name>
    <dbReference type="NCBI Taxonomy" id="158890"/>
    <lineage>
        <taxon>Bacteria</taxon>
        <taxon>Pseudomonadati</taxon>
        <taxon>Pseudomonadota</taxon>
        <taxon>Alphaproteobacteria</taxon>
        <taxon>Hyphomicrobiales</taxon>
        <taxon>Rhizobiaceae</taxon>
        <taxon>Rhizobium/Agrobacterium group</taxon>
        <taxon>Rhizobium</taxon>
    </lineage>
</organism>
<reference evidence="1 2" key="1">
    <citation type="submission" date="2016-10" db="EMBL/GenBank/DDBJ databases">
        <authorList>
            <person name="de Groot N.N."/>
        </authorList>
    </citation>
    <scope>NUCLEOTIDE SEQUENCE [LARGE SCALE GENOMIC DNA]</scope>
    <source>
        <strain evidence="1 2">CGMCC 1.3401</strain>
    </source>
</reference>
<evidence type="ECO:0008006" key="3">
    <source>
        <dbReference type="Google" id="ProtNLM"/>
    </source>
</evidence>
<evidence type="ECO:0000313" key="2">
    <source>
        <dbReference type="Proteomes" id="UP000199542"/>
    </source>
</evidence>
<accession>A0A1G4U049</accession>
<dbReference type="AlphaFoldDB" id="A0A1G4U049"/>
<evidence type="ECO:0000313" key="1">
    <source>
        <dbReference type="EMBL" id="SCW86199.1"/>
    </source>
</evidence>
<dbReference type="Proteomes" id="UP000199542">
    <property type="component" value="Unassembled WGS sequence"/>
</dbReference>
<gene>
    <name evidence="1" type="ORF">SAMN02927900_05800</name>
</gene>